<reference evidence="2 3" key="1">
    <citation type="submission" date="2016-04" db="EMBL/GenBank/DDBJ databases">
        <title>Draft genome sequence of freshwater magnetotactic bacteria Magnetospirillum marisnigri SP-1 and Magnetospirillum moscoviense BB-1.</title>
        <authorList>
            <person name="Koziaeva V."/>
            <person name="Dziuba M.V."/>
            <person name="Ivanov T.M."/>
            <person name="Kuznetsov B."/>
            <person name="Grouzdev D.S."/>
        </authorList>
    </citation>
    <scope>NUCLEOTIDE SEQUENCE [LARGE SCALE GENOMIC DNA]</scope>
    <source>
        <strain evidence="2 3">BB-1</strain>
    </source>
</reference>
<evidence type="ECO:0000313" key="2">
    <source>
        <dbReference type="EMBL" id="OAN50609.1"/>
    </source>
</evidence>
<accession>A0A178MPP5</accession>
<feature type="transmembrane region" description="Helical" evidence="1">
    <location>
        <begin position="42"/>
        <end position="60"/>
    </location>
</feature>
<dbReference type="AlphaFoldDB" id="A0A178MPP5"/>
<protein>
    <submittedName>
        <fullName evidence="2">Uncharacterized protein</fullName>
    </submittedName>
</protein>
<dbReference type="STRING" id="1437059.A6A05_12055"/>
<proteinExistence type="predicted"/>
<evidence type="ECO:0000256" key="1">
    <source>
        <dbReference type="SAM" id="Phobius"/>
    </source>
</evidence>
<keyword evidence="1" id="KW-0472">Membrane</keyword>
<organism evidence="2 3">
    <name type="scientific">Magnetospirillum moscoviense</name>
    <dbReference type="NCBI Taxonomy" id="1437059"/>
    <lineage>
        <taxon>Bacteria</taxon>
        <taxon>Pseudomonadati</taxon>
        <taxon>Pseudomonadota</taxon>
        <taxon>Alphaproteobacteria</taxon>
        <taxon>Rhodospirillales</taxon>
        <taxon>Rhodospirillaceae</taxon>
        <taxon>Magnetospirillum</taxon>
    </lineage>
</organism>
<keyword evidence="1" id="KW-0812">Transmembrane</keyword>
<evidence type="ECO:0000313" key="3">
    <source>
        <dbReference type="Proteomes" id="UP000078543"/>
    </source>
</evidence>
<gene>
    <name evidence="2" type="ORF">A6A05_12055</name>
</gene>
<dbReference type="EMBL" id="LWQU01000137">
    <property type="protein sequence ID" value="OAN50609.1"/>
    <property type="molecule type" value="Genomic_DNA"/>
</dbReference>
<dbReference type="Proteomes" id="UP000078543">
    <property type="component" value="Unassembled WGS sequence"/>
</dbReference>
<dbReference type="RefSeq" id="WP_068500162.1">
    <property type="nucleotide sequence ID" value="NZ_LWQU01000137.1"/>
</dbReference>
<comment type="caution">
    <text evidence="2">The sequence shown here is derived from an EMBL/GenBank/DDBJ whole genome shotgun (WGS) entry which is preliminary data.</text>
</comment>
<sequence>MTAKAIILAPNGFPWRSLAIGIAVIFAGMGVGLYVIGAGSVGGTFVVSAMIGIAAFAASLG</sequence>
<keyword evidence="3" id="KW-1185">Reference proteome</keyword>
<feature type="transmembrane region" description="Helical" evidence="1">
    <location>
        <begin position="18"/>
        <end position="36"/>
    </location>
</feature>
<keyword evidence="1" id="KW-1133">Transmembrane helix</keyword>
<name>A0A178MPP5_9PROT</name>